<keyword evidence="1" id="KW-0472">Membrane</keyword>
<reference evidence="2 3" key="1">
    <citation type="submission" date="2018-05" db="EMBL/GenBank/DDBJ databases">
        <title>The Hungate 1000. A catalogue of reference genomes from the rumen microbiome.</title>
        <authorList>
            <person name="Kelly W."/>
        </authorList>
    </citation>
    <scope>NUCLEOTIDE SEQUENCE [LARGE SCALE GENOMIC DNA]</scope>
    <source>
        <strain evidence="2 3">SAb67</strain>
    </source>
</reference>
<keyword evidence="1" id="KW-1133">Transmembrane helix</keyword>
<feature type="transmembrane region" description="Helical" evidence="1">
    <location>
        <begin position="39"/>
        <end position="61"/>
    </location>
</feature>
<sequence length="162" mass="18433">MSIWWYFATIVLSVGVLLMVLNTINLLRGMLKFKDKVIVMNLPALLLYIIAIAVGIALVIFNKGFRVPWILMEVILLLSIFSLCVPITSQGVVNEGPFGCKLLPREEYSYEFGKDKMGECMKLYRKGVEKPAVFHLGIKKMKTVKMLADWYGKHGYENPLTK</sequence>
<dbReference type="EMBL" id="QGDI01000001">
    <property type="protein sequence ID" value="PWJ15550.1"/>
    <property type="molecule type" value="Genomic_DNA"/>
</dbReference>
<gene>
    <name evidence="2" type="ORF">IE37_00453</name>
</gene>
<evidence type="ECO:0000256" key="1">
    <source>
        <dbReference type="SAM" id="Phobius"/>
    </source>
</evidence>
<protein>
    <recommendedName>
        <fullName evidence="4">DUF5673 domain-containing protein</fullName>
    </recommendedName>
</protein>
<proteinExistence type="predicted"/>
<dbReference type="OrthoDB" id="1822970at2"/>
<feature type="transmembrane region" description="Helical" evidence="1">
    <location>
        <begin position="6"/>
        <end position="27"/>
    </location>
</feature>
<dbReference type="AlphaFoldDB" id="A0A315Y4M8"/>
<organism evidence="2 3">
    <name type="scientific">Ruminococcus flavefaciens</name>
    <dbReference type="NCBI Taxonomy" id="1265"/>
    <lineage>
        <taxon>Bacteria</taxon>
        <taxon>Bacillati</taxon>
        <taxon>Bacillota</taxon>
        <taxon>Clostridia</taxon>
        <taxon>Eubacteriales</taxon>
        <taxon>Oscillospiraceae</taxon>
        <taxon>Ruminococcus</taxon>
    </lineage>
</organism>
<keyword evidence="1" id="KW-0812">Transmembrane</keyword>
<accession>A0A315Y4M8</accession>
<evidence type="ECO:0008006" key="4">
    <source>
        <dbReference type="Google" id="ProtNLM"/>
    </source>
</evidence>
<feature type="transmembrane region" description="Helical" evidence="1">
    <location>
        <begin position="67"/>
        <end position="88"/>
    </location>
</feature>
<evidence type="ECO:0000313" key="3">
    <source>
        <dbReference type="Proteomes" id="UP000245720"/>
    </source>
</evidence>
<evidence type="ECO:0000313" key="2">
    <source>
        <dbReference type="EMBL" id="PWJ15550.1"/>
    </source>
</evidence>
<name>A0A315Y4M8_RUMFL</name>
<dbReference type="RefSeq" id="WP_109725333.1">
    <property type="nucleotide sequence ID" value="NZ_QGDI01000001.1"/>
</dbReference>
<dbReference type="Proteomes" id="UP000245720">
    <property type="component" value="Unassembled WGS sequence"/>
</dbReference>
<comment type="caution">
    <text evidence="2">The sequence shown here is derived from an EMBL/GenBank/DDBJ whole genome shotgun (WGS) entry which is preliminary data.</text>
</comment>